<protein>
    <submittedName>
        <fullName evidence="10">Type IV pilus modification protein PilV</fullName>
    </submittedName>
</protein>
<organism evidence="10 11">
    <name type="scientific">Thauera sinica</name>
    <dbReference type="NCBI Taxonomy" id="2665146"/>
    <lineage>
        <taxon>Bacteria</taxon>
        <taxon>Pseudomonadati</taxon>
        <taxon>Pseudomonadota</taxon>
        <taxon>Betaproteobacteria</taxon>
        <taxon>Rhodocyclales</taxon>
        <taxon>Zoogloeaceae</taxon>
        <taxon>Thauera</taxon>
    </lineage>
</organism>
<comment type="caution">
    <text evidence="10">The sequence shown here is derived from an EMBL/GenBank/DDBJ whole genome shotgun (WGS) entry which is preliminary data.</text>
</comment>
<evidence type="ECO:0000256" key="1">
    <source>
        <dbReference type="ARBA" id="ARBA00004377"/>
    </source>
</evidence>
<evidence type="ECO:0000256" key="7">
    <source>
        <dbReference type="ARBA" id="ARBA00022989"/>
    </source>
</evidence>
<dbReference type="InterPro" id="IPR013362">
    <property type="entry name" value="Pilus_4_PilV"/>
</dbReference>
<dbReference type="NCBIfam" id="TIGR02523">
    <property type="entry name" value="type_IV_pilV"/>
    <property type="match status" value="1"/>
</dbReference>
<dbReference type="PANTHER" id="PTHR38779">
    <property type="entry name" value="TYPE II SECRETION SYSTEM PROTEIN I-RELATED"/>
    <property type="match status" value="1"/>
</dbReference>
<dbReference type="Proteomes" id="UP001595974">
    <property type="component" value="Unassembled WGS sequence"/>
</dbReference>
<evidence type="ECO:0000256" key="2">
    <source>
        <dbReference type="ARBA" id="ARBA00008358"/>
    </source>
</evidence>
<dbReference type="EMBL" id="JBHSOG010000094">
    <property type="protein sequence ID" value="MFC5771309.1"/>
    <property type="molecule type" value="Genomic_DNA"/>
</dbReference>
<evidence type="ECO:0000256" key="5">
    <source>
        <dbReference type="ARBA" id="ARBA00022519"/>
    </source>
</evidence>
<dbReference type="InterPro" id="IPR012902">
    <property type="entry name" value="N_methyl_site"/>
</dbReference>
<keyword evidence="4" id="KW-0488">Methylation</keyword>
<feature type="transmembrane region" description="Helical" evidence="9">
    <location>
        <begin position="12"/>
        <end position="33"/>
    </location>
</feature>
<dbReference type="Pfam" id="PF07963">
    <property type="entry name" value="N_methyl"/>
    <property type="match status" value="1"/>
</dbReference>
<name>A0ABW1AVX3_9RHOO</name>
<comment type="similarity">
    <text evidence="2">Belongs to the GSP I family.</text>
</comment>
<keyword evidence="7 9" id="KW-1133">Transmembrane helix</keyword>
<dbReference type="PANTHER" id="PTHR38779:SF2">
    <property type="entry name" value="TYPE II SECRETION SYSTEM PROTEIN I-RELATED"/>
    <property type="match status" value="1"/>
</dbReference>
<sequence>MRKNGFTLLEVLVAMLVLSIGLIGLAGMMASTLRNNHSAYHRTQATWLAYDIIDRMRANRTVALNNSYNISIGATAAATEEDSPMVIQDLNAWKTALSAALPGGDGSIAVVPATRAVTVVVQWNDARGTGGGAAQQFRVDTQL</sequence>
<reference evidence="11" key="1">
    <citation type="journal article" date="2019" name="Int. J. Syst. Evol. Microbiol.">
        <title>The Global Catalogue of Microorganisms (GCM) 10K type strain sequencing project: providing services to taxonomists for standard genome sequencing and annotation.</title>
        <authorList>
            <consortium name="The Broad Institute Genomics Platform"/>
            <consortium name="The Broad Institute Genome Sequencing Center for Infectious Disease"/>
            <person name="Wu L."/>
            <person name="Ma J."/>
        </authorList>
    </citation>
    <scope>NUCLEOTIDE SEQUENCE [LARGE SCALE GENOMIC DNA]</scope>
    <source>
        <strain evidence="11">SHR3</strain>
    </source>
</reference>
<evidence type="ECO:0000313" key="11">
    <source>
        <dbReference type="Proteomes" id="UP001595974"/>
    </source>
</evidence>
<comment type="subcellular location">
    <subcellularLocation>
        <location evidence="1">Cell inner membrane</location>
        <topology evidence="1">Single-pass membrane protein</topology>
    </subcellularLocation>
</comment>
<evidence type="ECO:0000256" key="4">
    <source>
        <dbReference type="ARBA" id="ARBA00022481"/>
    </source>
</evidence>
<evidence type="ECO:0000256" key="8">
    <source>
        <dbReference type="ARBA" id="ARBA00023136"/>
    </source>
</evidence>
<keyword evidence="8 9" id="KW-0472">Membrane</keyword>
<evidence type="ECO:0000313" key="10">
    <source>
        <dbReference type="EMBL" id="MFC5771309.1"/>
    </source>
</evidence>
<keyword evidence="5" id="KW-0997">Cell inner membrane</keyword>
<evidence type="ECO:0000256" key="9">
    <source>
        <dbReference type="SAM" id="Phobius"/>
    </source>
</evidence>
<proteinExistence type="inferred from homology"/>
<evidence type="ECO:0000256" key="6">
    <source>
        <dbReference type="ARBA" id="ARBA00022692"/>
    </source>
</evidence>
<dbReference type="NCBIfam" id="TIGR02532">
    <property type="entry name" value="IV_pilin_GFxxxE"/>
    <property type="match status" value="1"/>
</dbReference>
<keyword evidence="3" id="KW-1003">Cell membrane</keyword>
<accession>A0ABW1AVX3</accession>
<dbReference type="RefSeq" id="WP_232516632.1">
    <property type="nucleotide sequence ID" value="NZ_JBHSOG010000094.1"/>
</dbReference>
<evidence type="ECO:0000256" key="3">
    <source>
        <dbReference type="ARBA" id="ARBA00022475"/>
    </source>
</evidence>
<dbReference type="InterPro" id="IPR010052">
    <property type="entry name" value="T2SS_protein-GspI"/>
</dbReference>
<keyword evidence="6 9" id="KW-0812">Transmembrane</keyword>
<gene>
    <name evidence="10" type="primary">pilV</name>
    <name evidence="10" type="ORF">ACFPTN_18165</name>
</gene>
<keyword evidence="11" id="KW-1185">Reference proteome</keyword>